<gene>
    <name evidence="1" type="ORF">G2W53_015694</name>
</gene>
<protein>
    <submittedName>
        <fullName evidence="1">Uncharacterized protein</fullName>
    </submittedName>
</protein>
<proteinExistence type="predicted"/>
<evidence type="ECO:0000313" key="2">
    <source>
        <dbReference type="Proteomes" id="UP000634136"/>
    </source>
</evidence>
<dbReference type="AlphaFoldDB" id="A0A834WVP3"/>
<organism evidence="1 2">
    <name type="scientific">Senna tora</name>
    <dbReference type="NCBI Taxonomy" id="362788"/>
    <lineage>
        <taxon>Eukaryota</taxon>
        <taxon>Viridiplantae</taxon>
        <taxon>Streptophyta</taxon>
        <taxon>Embryophyta</taxon>
        <taxon>Tracheophyta</taxon>
        <taxon>Spermatophyta</taxon>
        <taxon>Magnoliopsida</taxon>
        <taxon>eudicotyledons</taxon>
        <taxon>Gunneridae</taxon>
        <taxon>Pentapetalae</taxon>
        <taxon>rosids</taxon>
        <taxon>fabids</taxon>
        <taxon>Fabales</taxon>
        <taxon>Fabaceae</taxon>
        <taxon>Caesalpinioideae</taxon>
        <taxon>Cassia clade</taxon>
        <taxon>Senna</taxon>
    </lineage>
</organism>
<reference evidence="1" key="1">
    <citation type="submission" date="2020-09" db="EMBL/GenBank/DDBJ databases">
        <title>Genome-Enabled Discovery of Anthraquinone Biosynthesis in Senna tora.</title>
        <authorList>
            <person name="Kang S.-H."/>
            <person name="Pandey R.P."/>
            <person name="Lee C.-M."/>
            <person name="Sim J.-S."/>
            <person name="Jeong J.-T."/>
            <person name="Choi B.-S."/>
            <person name="Jung M."/>
            <person name="Ginzburg D."/>
            <person name="Zhao K."/>
            <person name="Won S.Y."/>
            <person name="Oh T.-J."/>
            <person name="Yu Y."/>
            <person name="Kim N.-H."/>
            <person name="Lee O.R."/>
            <person name="Lee T.-H."/>
            <person name="Bashyal P."/>
            <person name="Kim T.-S."/>
            <person name="Lee W.-H."/>
            <person name="Kawkins C."/>
            <person name="Kim C.-K."/>
            <person name="Kim J.S."/>
            <person name="Ahn B.O."/>
            <person name="Rhee S.Y."/>
            <person name="Sohng J.K."/>
        </authorList>
    </citation>
    <scope>NUCLEOTIDE SEQUENCE</scope>
    <source>
        <tissue evidence="1">Leaf</tissue>
    </source>
</reference>
<comment type="caution">
    <text evidence="1">The sequence shown here is derived from an EMBL/GenBank/DDBJ whole genome shotgun (WGS) entry which is preliminary data.</text>
</comment>
<dbReference type="EMBL" id="JAAIUW010000005">
    <property type="protein sequence ID" value="KAF7833361.1"/>
    <property type="molecule type" value="Genomic_DNA"/>
</dbReference>
<sequence>MEFDEVLTISIEAPLLKLTGRKDFHMHRSVTRDCSYLTEVTKVMRSVLEV</sequence>
<dbReference type="Proteomes" id="UP000634136">
    <property type="component" value="Unassembled WGS sequence"/>
</dbReference>
<keyword evidence="2" id="KW-1185">Reference proteome</keyword>
<accession>A0A834WVP3</accession>
<name>A0A834WVP3_9FABA</name>
<evidence type="ECO:0000313" key="1">
    <source>
        <dbReference type="EMBL" id="KAF7833361.1"/>
    </source>
</evidence>